<accession>A0ABQ3DW61</accession>
<reference evidence="2" key="1">
    <citation type="journal article" date="2019" name="Int. J. Syst. Evol. Microbiol.">
        <title>The Global Catalogue of Microorganisms (GCM) 10K type strain sequencing project: providing services to taxonomists for standard genome sequencing and annotation.</title>
        <authorList>
            <consortium name="The Broad Institute Genomics Platform"/>
            <consortium name="The Broad Institute Genome Sequencing Center for Infectious Disease"/>
            <person name="Wu L."/>
            <person name="Ma J."/>
        </authorList>
    </citation>
    <scope>NUCLEOTIDE SEQUENCE [LARGE SCALE GENOMIC DNA]</scope>
    <source>
        <strain evidence="2">JCM 4737</strain>
    </source>
</reference>
<sequence>MEIGHGRLEPQWGLMRAASIGAVLSGALVLSGSALTAAPAASAAETGVEIKKVSVNGGKAVVFGTSRTESFTISVTASDDSGINPRGHRFLGIDREVGDDFWTFHGTPTCTASSTTPTTSTCKLTVRLESDIDLPRNTLAGPWKVKVQLTAKDGDYYGETYGTHPVQRRSTLNVNASPEPVTKGGTITVTGKLARANWDKYVYAGYTNQPVRLQFRPKNSSTYTTVKTVTSNSTGNLKTTTQATADGYWRWNFAGTSTTPAVVATGDYVDVR</sequence>
<comment type="caution">
    <text evidence="1">The sequence shown here is derived from an EMBL/GenBank/DDBJ whole genome shotgun (WGS) entry which is preliminary data.</text>
</comment>
<evidence type="ECO:0000313" key="1">
    <source>
        <dbReference type="EMBL" id="GHB17155.1"/>
    </source>
</evidence>
<evidence type="ECO:0008006" key="3">
    <source>
        <dbReference type="Google" id="ProtNLM"/>
    </source>
</evidence>
<keyword evidence="2" id="KW-1185">Reference proteome</keyword>
<dbReference type="EMBL" id="BMVO01000017">
    <property type="protein sequence ID" value="GHB17155.1"/>
    <property type="molecule type" value="Genomic_DNA"/>
</dbReference>
<evidence type="ECO:0000313" key="2">
    <source>
        <dbReference type="Proteomes" id="UP000599437"/>
    </source>
</evidence>
<dbReference type="Proteomes" id="UP000599437">
    <property type="component" value="Unassembled WGS sequence"/>
</dbReference>
<protein>
    <recommendedName>
        <fullName evidence="3">Calcium-binding protein</fullName>
    </recommendedName>
</protein>
<gene>
    <name evidence="1" type="ORF">GCM10010346_46250</name>
</gene>
<name>A0ABQ3DW61_9ACTN</name>
<proteinExistence type="predicted"/>
<organism evidence="1 2">
    <name type="scientific">Streptomyces chryseus</name>
    <dbReference type="NCBI Taxonomy" id="68186"/>
    <lineage>
        <taxon>Bacteria</taxon>
        <taxon>Bacillati</taxon>
        <taxon>Actinomycetota</taxon>
        <taxon>Actinomycetes</taxon>
        <taxon>Kitasatosporales</taxon>
        <taxon>Streptomycetaceae</taxon>
        <taxon>Streptomyces</taxon>
    </lineage>
</organism>